<dbReference type="GO" id="GO:0070043">
    <property type="term" value="F:rRNA (guanine-N7-)-methyltransferase activity"/>
    <property type="evidence" value="ECO:0007669"/>
    <property type="project" value="TreeGrafter"/>
</dbReference>
<keyword evidence="1 4" id="KW-0489">Methyltransferase</keyword>
<dbReference type="EMBL" id="LVEA01000031">
    <property type="protein sequence ID" value="KYL04459.1"/>
    <property type="molecule type" value="Genomic_DNA"/>
</dbReference>
<protein>
    <submittedName>
        <fullName evidence="4">N-6 DNA methylase</fullName>
    </submittedName>
</protein>
<dbReference type="InterPro" id="IPR000241">
    <property type="entry name" value="RlmKL-like_Mtase"/>
</dbReference>
<evidence type="ECO:0000259" key="3">
    <source>
        <dbReference type="SMART" id="SM00981"/>
    </source>
</evidence>
<dbReference type="GO" id="GO:0008990">
    <property type="term" value="F:rRNA (guanine-N2-)-methyltransferase activity"/>
    <property type="evidence" value="ECO:0007669"/>
    <property type="project" value="TreeGrafter"/>
</dbReference>
<comment type="caution">
    <text evidence="4">The sequence shown here is derived from an EMBL/GenBank/DDBJ whole genome shotgun (WGS) entry which is preliminary data.</text>
</comment>
<dbReference type="RefSeq" id="WP_062681017.1">
    <property type="nucleotide sequence ID" value="NZ_LVEA01000031.1"/>
</dbReference>
<evidence type="ECO:0000313" key="5">
    <source>
        <dbReference type="Proteomes" id="UP000075816"/>
    </source>
</evidence>
<dbReference type="Pfam" id="PF22020">
    <property type="entry name" value="RlmL_1st"/>
    <property type="match status" value="1"/>
</dbReference>
<evidence type="ECO:0000313" key="4">
    <source>
        <dbReference type="EMBL" id="KYL04459.1"/>
    </source>
</evidence>
<name>A0A162IU23_9FUSO</name>
<dbReference type="AlphaFoldDB" id="A0A162IU23"/>
<sequence length="385" mass="44625">MKRKFSIVASSTMGLESIVKEECRKLGFQNIQVWNGRVEFDGDFETLVRANIHLRCADRIFVKMAEFKALSYEELFQEVKKIAWEDWIEEKGEFPIAWVSSVKSKLYSKADIQRIAKKAIVERLKTKYQREVFEETGAKYRIKIQCHHDVFLVMLDSSGEGLNRRGYRSLKNEAPLKETMAAALIYLAKWQGGERAFLDPMCGTGTLAIEAAMIARNIAPGANRNFAAEEWSVIPEEIWIEARDEAFSREDYEKKVKIYASDIEEETIQIARKNIERAGVEGDILLSCQDFQEVKVEEKAGAMITNPPYGERLSDPVEVEELCRNLGQFCRKRLPKWSYYIITSFEMFEKVFGKKANKNRKLYNGGIKCYYYQYYGEDRVNGREI</sequence>
<dbReference type="Proteomes" id="UP000075816">
    <property type="component" value="Unassembled WGS sequence"/>
</dbReference>
<evidence type="ECO:0000256" key="2">
    <source>
        <dbReference type="ARBA" id="ARBA00022679"/>
    </source>
</evidence>
<dbReference type="InterPro" id="IPR054170">
    <property type="entry name" value="RlmL_1st"/>
</dbReference>
<evidence type="ECO:0000256" key="1">
    <source>
        <dbReference type="ARBA" id="ARBA00022603"/>
    </source>
</evidence>
<dbReference type="InterPro" id="IPR002052">
    <property type="entry name" value="DNA_methylase_N6_adenine_CS"/>
</dbReference>
<dbReference type="SMART" id="SM00981">
    <property type="entry name" value="THUMP"/>
    <property type="match status" value="1"/>
</dbReference>
<dbReference type="InterPro" id="IPR004114">
    <property type="entry name" value="THUMP_dom"/>
</dbReference>
<dbReference type="InterPro" id="IPR029063">
    <property type="entry name" value="SAM-dependent_MTases_sf"/>
</dbReference>
<feature type="domain" description="THUMP" evidence="3">
    <location>
        <begin position="59"/>
        <end position="157"/>
    </location>
</feature>
<dbReference type="GO" id="GO:0003723">
    <property type="term" value="F:RNA binding"/>
    <property type="evidence" value="ECO:0007669"/>
    <property type="project" value="InterPro"/>
</dbReference>
<dbReference type="PROSITE" id="PS00092">
    <property type="entry name" value="N6_MTASE"/>
    <property type="match status" value="1"/>
</dbReference>
<dbReference type="Pfam" id="PF02926">
    <property type="entry name" value="THUMP"/>
    <property type="match status" value="1"/>
</dbReference>
<dbReference type="Pfam" id="PF01170">
    <property type="entry name" value="UPF0020"/>
    <property type="match status" value="1"/>
</dbReference>
<dbReference type="eggNOG" id="COG0116">
    <property type="taxonomic scope" value="Bacteria"/>
</dbReference>
<dbReference type="Gene3D" id="3.40.50.150">
    <property type="entry name" value="Vaccinia Virus protein VP39"/>
    <property type="match status" value="1"/>
</dbReference>
<dbReference type="Gene3D" id="3.30.2130.30">
    <property type="match status" value="1"/>
</dbReference>
<keyword evidence="2" id="KW-0808">Transferase</keyword>
<dbReference type="PROSITE" id="PS01261">
    <property type="entry name" value="UPF0020"/>
    <property type="match status" value="1"/>
</dbReference>
<dbReference type="PANTHER" id="PTHR47313">
    <property type="entry name" value="RIBOSOMAL RNA LARGE SUBUNIT METHYLTRANSFERASE K/L"/>
    <property type="match status" value="1"/>
</dbReference>
<dbReference type="PANTHER" id="PTHR47313:SF1">
    <property type="entry name" value="RIBOSOMAL RNA LARGE SUBUNIT METHYLTRANSFERASE K_L"/>
    <property type="match status" value="1"/>
</dbReference>
<organism evidence="4 5">
    <name type="scientific">Fusobacterium necrophorum subsp. funduliforme</name>
    <dbReference type="NCBI Taxonomy" id="143387"/>
    <lineage>
        <taxon>Bacteria</taxon>
        <taxon>Fusobacteriati</taxon>
        <taxon>Fusobacteriota</taxon>
        <taxon>Fusobacteriia</taxon>
        <taxon>Fusobacteriales</taxon>
        <taxon>Fusobacteriaceae</taxon>
        <taxon>Fusobacterium</taxon>
    </lineage>
</organism>
<reference evidence="4 5" key="1">
    <citation type="submission" date="2016-03" db="EMBL/GenBank/DDBJ databases">
        <title>Comparative genomics of human isolates of Fusobacterium necrophorum.</title>
        <authorList>
            <person name="Jensen A."/>
            <person name="Bank S."/>
            <person name="Andersen P.S."/>
            <person name="Kristensen L.H."/>
            <person name="Prag J."/>
        </authorList>
    </citation>
    <scope>NUCLEOTIDE SEQUENCE [LARGE SCALE GENOMIC DNA]</scope>
    <source>
        <strain evidence="4 5">LS_1264</strain>
    </source>
</reference>
<proteinExistence type="predicted"/>
<dbReference type="CDD" id="cd11715">
    <property type="entry name" value="THUMP_AdoMetMT"/>
    <property type="match status" value="1"/>
</dbReference>
<dbReference type="InterPro" id="IPR053943">
    <property type="entry name" value="RlmKL-like_Mtase_CS"/>
</dbReference>
<accession>A0A162IU23</accession>
<gene>
    <name evidence="4" type="ORF">A2J07_03865</name>
</gene>
<dbReference type="SUPFAM" id="SSF53335">
    <property type="entry name" value="S-adenosyl-L-methionine-dependent methyltransferases"/>
    <property type="match status" value="1"/>
</dbReference>